<sequence length="356" mass="40058">MAVAEVLPQVPEDVTADWLCPKIGLNKAAVKINQTISGTATLILMTVTPQEDDNGSDDLHKTKPINLCVKGGFNPTMLAQFPFVLSLYTREIDFYNNVAPNVPRLSLPRKLWAGKSSTNAIVVLEDIAAASGFVFADPVDTWPVDRVALVVEQFAALHAGTWGTQAADNPWLDRHYEDSVLGLCSMWDAIVLAEDRPPVPEYMKDQRRMTAAIQKWFATRNPKFQCILHGDAHLGNTAWSEAEKAPAIVDWQIIHIGSCFTDIAYYVMTALTVDDRRKHEMDLLDRYLAKLHEYGGPKLSRDDPEVMDEYRKSLMAGYSWVLCPYSMQKKERVWAVVSRLVPAMEDHNPVELLERE</sequence>
<protein>
    <submittedName>
        <fullName evidence="2">Aminoglycoside phosphotransferase</fullName>
    </submittedName>
</protein>
<dbReference type="InterPro" id="IPR011009">
    <property type="entry name" value="Kinase-like_dom_sf"/>
</dbReference>
<dbReference type="InterPro" id="IPR052961">
    <property type="entry name" value="Oxido-Kinase-like_Enzymes"/>
</dbReference>
<dbReference type="SUPFAM" id="SSF56112">
    <property type="entry name" value="Protein kinase-like (PK-like)"/>
    <property type="match status" value="1"/>
</dbReference>
<dbReference type="OrthoDB" id="191037at2759"/>
<dbReference type="EMBL" id="KV875099">
    <property type="protein sequence ID" value="OIW27833.1"/>
    <property type="molecule type" value="Genomic_DNA"/>
</dbReference>
<dbReference type="SMART" id="SM00587">
    <property type="entry name" value="CHK"/>
    <property type="match status" value="1"/>
</dbReference>
<evidence type="ECO:0000313" key="2">
    <source>
        <dbReference type="EMBL" id="OIW27833.1"/>
    </source>
</evidence>
<dbReference type="Proteomes" id="UP000182658">
    <property type="component" value="Unassembled WGS sequence"/>
</dbReference>
<accession>A0A1J7J3G7</accession>
<dbReference type="PANTHER" id="PTHR23020">
    <property type="entry name" value="UNCHARACTERIZED NUCLEAR HORMONE RECEPTOR-RELATED"/>
    <property type="match status" value="1"/>
</dbReference>
<name>A0A1J7J3G7_9PEZI</name>
<proteinExistence type="predicted"/>
<dbReference type="InParanoid" id="A0A1J7J3G7"/>
<reference evidence="2 3" key="1">
    <citation type="submission" date="2016-10" db="EMBL/GenBank/DDBJ databases">
        <title>Draft genome sequence of Coniochaeta ligniaria NRRL30616, a lignocellulolytic fungus for bioabatement of inhibitors in plant biomass hydrolysates.</title>
        <authorList>
            <consortium name="DOE Joint Genome Institute"/>
            <person name="Jimenez D.J."/>
            <person name="Hector R.E."/>
            <person name="Riley R."/>
            <person name="Sun H."/>
            <person name="Grigoriev I.V."/>
            <person name="Van Elsas J.D."/>
            <person name="Nichols N.N."/>
        </authorList>
    </citation>
    <scope>NUCLEOTIDE SEQUENCE [LARGE SCALE GENOMIC DNA]</scope>
    <source>
        <strain evidence="2 3">NRRL 30616</strain>
    </source>
</reference>
<evidence type="ECO:0000259" key="1">
    <source>
        <dbReference type="SMART" id="SM00587"/>
    </source>
</evidence>
<gene>
    <name evidence="2" type="ORF">CONLIGDRAFT_705758</name>
</gene>
<dbReference type="Pfam" id="PF02958">
    <property type="entry name" value="EcKL"/>
    <property type="match status" value="1"/>
</dbReference>
<dbReference type="Gene3D" id="3.90.1200.10">
    <property type="match status" value="1"/>
</dbReference>
<dbReference type="GO" id="GO:0016740">
    <property type="term" value="F:transferase activity"/>
    <property type="evidence" value="ECO:0007669"/>
    <property type="project" value="UniProtKB-KW"/>
</dbReference>
<organism evidence="2 3">
    <name type="scientific">Coniochaeta ligniaria NRRL 30616</name>
    <dbReference type="NCBI Taxonomy" id="1408157"/>
    <lineage>
        <taxon>Eukaryota</taxon>
        <taxon>Fungi</taxon>
        <taxon>Dikarya</taxon>
        <taxon>Ascomycota</taxon>
        <taxon>Pezizomycotina</taxon>
        <taxon>Sordariomycetes</taxon>
        <taxon>Sordariomycetidae</taxon>
        <taxon>Coniochaetales</taxon>
        <taxon>Coniochaetaceae</taxon>
        <taxon>Coniochaeta</taxon>
    </lineage>
</organism>
<keyword evidence="3" id="KW-1185">Reference proteome</keyword>
<feature type="domain" description="CHK kinase-like" evidence="1">
    <location>
        <begin position="122"/>
        <end position="297"/>
    </location>
</feature>
<dbReference type="AlphaFoldDB" id="A0A1J7J3G7"/>
<dbReference type="PANTHER" id="PTHR23020:SF41">
    <property type="entry name" value="AMINOGLYCOSIDE PHOSPHOTRANSFERASE DOMAIN-CONTAINING PROTEIN"/>
    <property type="match status" value="1"/>
</dbReference>
<dbReference type="InterPro" id="IPR004119">
    <property type="entry name" value="EcKL"/>
</dbReference>
<keyword evidence="2" id="KW-0808">Transferase</keyword>
<dbReference type="InterPro" id="IPR015897">
    <property type="entry name" value="CHK_kinase-like"/>
</dbReference>
<evidence type="ECO:0000313" key="3">
    <source>
        <dbReference type="Proteomes" id="UP000182658"/>
    </source>
</evidence>